<dbReference type="PANTHER" id="PTHR11461">
    <property type="entry name" value="SERINE PROTEASE INHIBITOR, SERPIN"/>
    <property type="match status" value="1"/>
</dbReference>
<gene>
    <name evidence="3" type="ORF">KGD84_10985</name>
</gene>
<evidence type="ECO:0000259" key="2">
    <source>
        <dbReference type="SMART" id="SM00093"/>
    </source>
</evidence>
<evidence type="ECO:0000256" key="1">
    <source>
        <dbReference type="RuleBase" id="RU000411"/>
    </source>
</evidence>
<dbReference type="Gene3D" id="2.30.39.10">
    <property type="entry name" value="Alpha-1-antitrypsin, domain 1"/>
    <property type="match status" value="2"/>
</dbReference>
<reference evidence="3 4" key="1">
    <citation type="submission" date="2021-05" db="EMBL/GenBank/DDBJ databases">
        <title>Direct Submission.</title>
        <authorList>
            <person name="Li K."/>
            <person name="Gao J."/>
        </authorList>
    </citation>
    <scope>NUCLEOTIDE SEQUENCE [LARGE SCALE GENOMIC DNA]</scope>
    <source>
        <strain evidence="3 4">Mg02</strain>
    </source>
</reference>
<dbReference type="InterPro" id="IPR036186">
    <property type="entry name" value="Serpin_sf"/>
</dbReference>
<dbReference type="SUPFAM" id="SSF56574">
    <property type="entry name" value="Serpins"/>
    <property type="match status" value="1"/>
</dbReference>
<dbReference type="SMART" id="SM00093">
    <property type="entry name" value="SERPIN"/>
    <property type="match status" value="1"/>
</dbReference>
<keyword evidence="4" id="KW-1185">Reference proteome</keyword>
<organism evidence="3 4">
    <name type="scientific">Nocardiopsis changdeensis</name>
    <dbReference type="NCBI Taxonomy" id="2831969"/>
    <lineage>
        <taxon>Bacteria</taxon>
        <taxon>Bacillati</taxon>
        <taxon>Actinomycetota</taxon>
        <taxon>Actinomycetes</taxon>
        <taxon>Streptosporangiales</taxon>
        <taxon>Nocardiopsidaceae</taxon>
        <taxon>Nocardiopsis</taxon>
    </lineage>
</organism>
<accession>A0ABX8BVD5</accession>
<evidence type="ECO:0000313" key="4">
    <source>
        <dbReference type="Proteomes" id="UP000676079"/>
    </source>
</evidence>
<dbReference type="InterPro" id="IPR023795">
    <property type="entry name" value="Serpin_CS"/>
</dbReference>
<dbReference type="Pfam" id="PF00079">
    <property type="entry name" value="Serpin"/>
    <property type="match status" value="1"/>
</dbReference>
<sequence>MDRELIHPGTSHVWSPHSVGTVLALLASGSSHRTLAQIVSLIGRDFAGQLLDLDSSVAPEPGLDLAVLNGLYVPRDLPLRRTFVDHVRARGGAEIANVDFRGDTEGVRRYINGRVAQVTRGLIDQLLPPGLPPPDVRLLLVNALWVKMVWQESFKPSRTKPVPFRAPGGSRPVATMHRTARLPLARAHGWSLVSLAGGHGLYLDVLLPDTAAPTPPPLAPELLSALYRAQAPTMTKLALPRFTVRTSVSLLGPLTRLGVEEMVGGRARFDAISPEPLAVSEILHQAVLRVDEKGAEGAAATGVIMMRAGLPSRPVEFTVDRPFVFALRRGASILFMGRVTDPVDPGPAA</sequence>
<evidence type="ECO:0000313" key="3">
    <source>
        <dbReference type="EMBL" id="QUX25893.1"/>
    </source>
</evidence>
<dbReference type="InterPro" id="IPR023796">
    <property type="entry name" value="Serpin_dom"/>
</dbReference>
<dbReference type="InterPro" id="IPR042185">
    <property type="entry name" value="Serpin_sf_2"/>
</dbReference>
<comment type="similarity">
    <text evidence="1">Belongs to the serpin family.</text>
</comment>
<dbReference type="InterPro" id="IPR042178">
    <property type="entry name" value="Serpin_sf_1"/>
</dbReference>
<proteinExistence type="inferred from homology"/>
<protein>
    <submittedName>
        <fullName evidence="3">Serpin family protein</fullName>
    </submittedName>
</protein>
<feature type="domain" description="Serpin" evidence="2">
    <location>
        <begin position="3"/>
        <end position="342"/>
    </location>
</feature>
<name>A0ABX8BVD5_9ACTN</name>
<dbReference type="PANTHER" id="PTHR11461:SF211">
    <property type="entry name" value="GH10112P-RELATED"/>
    <property type="match status" value="1"/>
</dbReference>
<dbReference type="Gene3D" id="3.30.497.10">
    <property type="entry name" value="Antithrombin, subunit I, domain 2"/>
    <property type="match status" value="1"/>
</dbReference>
<dbReference type="EMBL" id="CP074133">
    <property type="protein sequence ID" value="QUX25893.1"/>
    <property type="molecule type" value="Genomic_DNA"/>
</dbReference>
<dbReference type="PROSITE" id="PS00284">
    <property type="entry name" value="SERPIN"/>
    <property type="match status" value="1"/>
</dbReference>
<dbReference type="Proteomes" id="UP000676079">
    <property type="component" value="Chromosome"/>
</dbReference>
<dbReference type="InterPro" id="IPR000215">
    <property type="entry name" value="Serpin_fam"/>
</dbReference>